<protein>
    <submittedName>
        <fullName evidence="9">ABC-type antimicrobial peptide transport system, permease component</fullName>
    </submittedName>
</protein>
<feature type="transmembrane region" description="Helical" evidence="6">
    <location>
        <begin position="21"/>
        <end position="45"/>
    </location>
</feature>
<dbReference type="GO" id="GO:0005886">
    <property type="term" value="C:plasma membrane"/>
    <property type="evidence" value="ECO:0007669"/>
    <property type="project" value="UniProtKB-SubCell"/>
</dbReference>
<dbReference type="GO" id="GO:0022857">
    <property type="term" value="F:transmembrane transporter activity"/>
    <property type="evidence" value="ECO:0007669"/>
    <property type="project" value="TreeGrafter"/>
</dbReference>
<feature type="domain" description="ABC3 transporter permease C-terminal" evidence="7">
    <location>
        <begin position="299"/>
        <end position="414"/>
    </location>
</feature>
<dbReference type="AlphaFoldDB" id="A0A1W2H9C7"/>
<dbReference type="STRING" id="758820.SAMN00777080_3971"/>
<keyword evidence="3 6" id="KW-0812">Transmembrane</keyword>
<feature type="domain" description="MacB-like periplasmic core" evidence="8">
    <location>
        <begin position="20"/>
        <end position="244"/>
    </location>
</feature>
<dbReference type="InterPro" id="IPR003838">
    <property type="entry name" value="ABC3_permease_C"/>
</dbReference>
<evidence type="ECO:0000259" key="8">
    <source>
        <dbReference type="Pfam" id="PF12704"/>
    </source>
</evidence>
<keyword evidence="5 6" id="KW-0472">Membrane</keyword>
<evidence type="ECO:0000256" key="4">
    <source>
        <dbReference type="ARBA" id="ARBA00022989"/>
    </source>
</evidence>
<dbReference type="Pfam" id="PF02687">
    <property type="entry name" value="FtsX"/>
    <property type="match status" value="2"/>
</dbReference>
<organism evidence="9 10">
    <name type="scientific">Aquiflexum balticum DSM 16537</name>
    <dbReference type="NCBI Taxonomy" id="758820"/>
    <lineage>
        <taxon>Bacteria</taxon>
        <taxon>Pseudomonadati</taxon>
        <taxon>Bacteroidota</taxon>
        <taxon>Cytophagia</taxon>
        <taxon>Cytophagales</taxon>
        <taxon>Cyclobacteriaceae</taxon>
        <taxon>Aquiflexum</taxon>
    </lineage>
</organism>
<name>A0A1W2H9C7_9BACT</name>
<dbReference type="InterPro" id="IPR050250">
    <property type="entry name" value="Macrolide_Exporter_MacB"/>
</dbReference>
<comment type="subcellular location">
    <subcellularLocation>
        <location evidence="1">Cell membrane</location>
        <topology evidence="1">Multi-pass membrane protein</topology>
    </subcellularLocation>
</comment>
<dbReference type="Pfam" id="PF12704">
    <property type="entry name" value="MacB_PCD"/>
    <property type="match status" value="1"/>
</dbReference>
<feature type="transmembrane region" description="Helical" evidence="6">
    <location>
        <begin position="711"/>
        <end position="728"/>
    </location>
</feature>
<evidence type="ECO:0000256" key="6">
    <source>
        <dbReference type="SAM" id="Phobius"/>
    </source>
</evidence>
<dbReference type="EMBL" id="LT838813">
    <property type="protein sequence ID" value="SMD45322.1"/>
    <property type="molecule type" value="Genomic_DNA"/>
</dbReference>
<feature type="transmembrane region" description="Helical" evidence="6">
    <location>
        <begin position="339"/>
        <end position="365"/>
    </location>
</feature>
<accession>A0A1W2H9C7</accession>
<evidence type="ECO:0000256" key="5">
    <source>
        <dbReference type="ARBA" id="ARBA00023136"/>
    </source>
</evidence>
<dbReference type="OrthoDB" id="5933722at2"/>
<evidence type="ECO:0000256" key="2">
    <source>
        <dbReference type="ARBA" id="ARBA00022475"/>
    </source>
</evidence>
<evidence type="ECO:0000256" key="3">
    <source>
        <dbReference type="ARBA" id="ARBA00022692"/>
    </source>
</evidence>
<dbReference type="PANTHER" id="PTHR30572">
    <property type="entry name" value="MEMBRANE COMPONENT OF TRANSPORTER-RELATED"/>
    <property type="match status" value="1"/>
</dbReference>
<dbReference type="Proteomes" id="UP000192333">
    <property type="component" value="Chromosome I"/>
</dbReference>
<keyword evidence="10" id="KW-1185">Reference proteome</keyword>
<feature type="transmembrane region" description="Helical" evidence="6">
    <location>
        <begin position="680"/>
        <end position="699"/>
    </location>
</feature>
<evidence type="ECO:0000256" key="1">
    <source>
        <dbReference type="ARBA" id="ARBA00004651"/>
    </source>
</evidence>
<dbReference type="RefSeq" id="WP_084122066.1">
    <property type="nucleotide sequence ID" value="NZ_LT838813.1"/>
</dbReference>
<feature type="transmembrane region" description="Helical" evidence="6">
    <location>
        <begin position="438"/>
        <end position="457"/>
    </location>
</feature>
<keyword evidence="2" id="KW-1003">Cell membrane</keyword>
<gene>
    <name evidence="9" type="ORF">SAMN00777080_3971</name>
</gene>
<evidence type="ECO:0000313" key="10">
    <source>
        <dbReference type="Proteomes" id="UP000192333"/>
    </source>
</evidence>
<sequence length="779" mass="87904">MFKNYLIIAIRNIKRNKLRTLVHVLGLSLGIAICLVIFTVVWHAYSFDRFHADSDRIFRINTMEEWEPGNVFQTSATNGPLGEVIDEELSFIENKGRLYTLYETMVVIPEQNKVIGRSNRVAFSDPGFFEIFQRNWLAGNPQTALQEPYSAVISEASLKKYFPGLGANDILGKEILWIDASDSIYAQVQGVVADYTENTDFIFTDFISFSTIAKKEKEDWYGLHSWTNLNTSSQLFVKIGETSSKANLDEGLAVLAKKYFSEQDSHPDFIGEPLEEIHFSENYDDTTISKTLLNGLIYIGIIILLLACLNFINLETALAINKAKEVGIRKTLGSNRGQLVFQFLSETFVLVIIASMFSVFIADLIKTYFADYLPANFEASFLSPLSLAFLASNAIVLTLVSGLYPGFVLANYQPQRALKGELHHEHGFSFGVFLRKNLAVLQFTASITFIIMVMILTSQLKYISSQPLGFEKEAVLYTNLPFMGERSKRELLADRIRNESFVEGVSLSNNLVSSNAIWTSDAYVMVDSLEQQLNVHVMNVDSAFVSVNGIQMLAGRKAHNLDNEILVNRNFLQAMGATDPQEVIGQTINFRAQQNTIVGVVENFNARNLKEEIMPMVLIYQPEYYFLLTAKVSNQQNLAYAKQRLETLVEEVFPYEASGFNFIDEVLEGFYEEDRKIQGVLGFAAGVAILISILGLFGLSSFTIAQRTKEVSIRKVLGAGIIQIIALVSKQYVWLVLMSFALAAYPAYYLSNMWLQEYAYRIEMPYLLYPAVELNLLRR</sequence>
<dbReference type="PANTHER" id="PTHR30572:SF18">
    <property type="entry name" value="ABC-TYPE MACROLIDE FAMILY EXPORT SYSTEM PERMEASE COMPONENT 2"/>
    <property type="match status" value="1"/>
</dbReference>
<evidence type="ECO:0000313" key="9">
    <source>
        <dbReference type="EMBL" id="SMD45322.1"/>
    </source>
</evidence>
<dbReference type="InterPro" id="IPR025857">
    <property type="entry name" value="MacB_PCD"/>
</dbReference>
<evidence type="ECO:0000259" key="7">
    <source>
        <dbReference type="Pfam" id="PF02687"/>
    </source>
</evidence>
<feature type="transmembrane region" description="Helical" evidence="6">
    <location>
        <begin position="296"/>
        <end position="318"/>
    </location>
</feature>
<feature type="transmembrane region" description="Helical" evidence="6">
    <location>
        <begin position="385"/>
        <end position="410"/>
    </location>
</feature>
<proteinExistence type="predicted"/>
<keyword evidence="4 6" id="KW-1133">Transmembrane helix</keyword>
<feature type="domain" description="ABC3 transporter permease C-terminal" evidence="7">
    <location>
        <begin position="683"/>
        <end position="770"/>
    </location>
</feature>
<feature type="transmembrane region" description="Helical" evidence="6">
    <location>
        <begin position="734"/>
        <end position="755"/>
    </location>
</feature>
<reference evidence="10" key="1">
    <citation type="submission" date="2017-04" db="EMBL/GenBank/DDBJ databases">
        <authorList>
            <person name="Varghese N."/>
            <person name="Submissions S."/>
        </authorList>
    </citation>
    <scope>NUCLEOTIDE SEQUENCE [LARGE SCALE GENOMIC DNA]</scope>
    <source>
        <strain evidence="10">DSM 16537</strain>
    </source>
</reference>